<evidence type="ECO:0000256" key="1">
    <source>
        <dbReference type="SAM" id="MobiDB-lite"/>
    </source>
</evidence>
<reference evidence="3 4" key="1">
    <citation type="submission" date="2023-04" db="EMBL/GenBank/DDBJ databases">
        <title>Jannaschia ovalis sp. nov., a marine bacterium isolated from sea tidal flat.</title>
        <authorList>
            <person name="Kwon D.Y."/>
            <person name="Kim J.-J."/>
        </authorList>
    </citation>
    <scope>NUCLEOTIDE SEQUENCE [LARGE SCALE GENOMIC DNA]</scope>
    <source>
        <strain evidence="3 4">GRR-S6-38</strain>
    </source>
</reference>
<evidence type="ECO:0000256" key="2">
    <source>
        <dbReference type="SAM" id="SignalP"/>
    </source>
</evidence>
<accession>A0ABY8L6Z0</accession>
<evidence type="ECO:0000313" key="4">
    <source>
        <dbReference type="Proteomes" id="UP001243420"/>
    </source>
</evidence>
<feature type="region of interest" description="Disordered" evidence="1">
    <location>
        <begin position="58"/>
        <end position="80"/>
    </location>
</feature>
<keyword evidence="2" id="KW-0732">Signal</keyword>
<proteinExistence type="predicted"/>
<dbReference type="RefSeq" id="WP_279963729.1">
    <property type="nucleotide sequence ID" value="NZ_CP122537.1"/>
</dbReference>
<protein>
    <submittedName>
        <fullName evidence="3">Uncharacterized protein</fullName>
    </submittedName>
</protein>
<feature type="chain" id="PRO_5046369587" evidence="2">
    <location>
        <begin position="26"/>
        <end position="155"/>
    </location>
</feature>
<gene>
    <name evidence="3" type="ORF">P8627_08785</name>
</gene>
<evidence type="ECO:0000313" key="3">
    <source>
        <dbReference type="EMBL" id="WGH77155.1"/>
    </source>
</evidence>
<dbReference type="EMBL" id="CP122537">
    <property type="protein sequence ID" value="WGH77155.1"/>
    <property type="molecule type" value="Genomic_DNA"/>
</dbReference>
<keyword evidence="4" id="KW-1185">Reference proteome</keyword>
<dbReference type="Proteomes" id="UP001243420">
    <property type="component" value="Chromosome"/>
</dbReference>
<organism evidence="3 4">
    <name type="scientific">Jannaschia ovalis</name>
    <dbReference type="NCBI Taxonomy" id="3038773"/>
    <lineage>
        <taxon>Bacteria</taxon>
        <taxon>Pseudomonadati</taxon>
        <taxon>Pseudomonadota</taxon>
        <taxon>Alphaproteobacteria</taxon>
        <taxon>Rhodobacterales</taxon>
        <taxon>Roseobacteraceae</taxon>
        <taxon>Jannaschia</taxon>
    </lineage>
</organism>
<name>A0ABY8L6Z0_9RHOB</name>
<feature type="signal peptide" evidence="2">
    <location>
        <begin position="1"/>
        <end position="25"/>
    </location>
</feature>
<sequence length="155" mass="17444">MTRPILAAILSAALALPATVTPAAADSRDVARVLGGLAVLYILKEAIERDRARAAPVSRAPIYQPRRHAPRSAPRPQRRDRFDVKILPERCFRSFETRRGTVRGYGARCMQNAVARPGLLPPQCIEQIRTVRGPRNLYRARCLRRDGWAPRTARR</sequence>